<reference evidence="3 4" key="1">
    <citation type="submission" date="2023-07" db="EMBL/GenBank/DDBJ databases">
        <title>Comparative genomics of wheat-associated soil bacteria to identify genetic determinants of phenazine resistance.</title>
        <authorList>
            <person name="Mouncey N."/>
        </authorList>
    </citation>
    <scope>NUCLEOTIDE SEQUENCE [LARGE SCALE GENOMIC DNA]</scope>
    <source>
        <strain evidence="3 4">W1I3</strain>
    </source>
</reference>
<dbReference type="SUPFAM" id="SSF89392">
    <property type="entry name" value="Prokaryotic lipoproteins and lipoprotein localization factors"/>
    <property type="match status" value="1"/>
</dbReference>
<sequence>MNQTINHRTNHGTSHRLRDRGVKRVMGRPWLRWVPAVAVPSMIAAGLLAGTIPARAGDPLPAKTPAEVIALLAAHKPHTFSGTLEQTSELGLPELPATPPTSGPASADAVASLMEFLSGGHTARVFVDGITKARIQVVDRLAERDIIRHGNDVWFYSSKDNSTAHLTLPDHARDLPLTDPSQTDPSQTDPSQTDPARPAPDANGTPPADGPRTDMRVPHTPEELAEKFLAAADSSTAVTVGADVETAGRRAYNLLLEPRTDGTLVDKVAVAVDAENGMPLSVKVTARGAAEPAFSAGFTSLSLEAPDAALFNFTPPTGSTVKELQFHHRAGTPGSASPESPGTYITPDLLAKSAQDKAGRHLSGSGWETVVEVPAESGAGSNLSALLTRSPLLAQAAVAVPGGRLISTALFNVLLTDDGRIFAGMVPPERLQAASAAP</sequence>
<dbReference type="Proteomes" id="UP001236806">
    <property type="component" value="Unassembled WGS sequence"/>
</dbReference>
<dbReference type="PANTHER" id="PTHR37507:SF2">
    <property type="entry name" value="SPORULATION PROTEIN YDCC"/>
    <property type="match status" value="1"/>
</dbReference>
<organism evidence="3 4">
    <name type="scientific">Pseudarthrobacter siccitolerans</name>
    <dbReference type="NCBI Taxonomy" id="861266"/>
    <lineage>
        <taxon>Bacteria</taxon>
        <taxon>Bacillati</taxon>
        <taxon>Actinomycetota</taxon>
        <taxon>Actinomycetes</taxon>
        <taxon>Micrococcales</taxon>
        <taxon>Micrococcaceae</taxon>
        <taxon>Pseudarthrobacter</taxon>
    </lineage>
</organism>
<name>A0ABU0PNS2_9MICC</name>
<feature type="region of interest" description="Disordered" evidence="1">
    <location>
        <begin position="171"/>
        <end position="217"/>
    </location>
</feature>
<feature type="transmembrane region" description="Helical" evidence="2">
    <location>
        <begin position="30"/>
        <end position="52"/>
    </location>
</feature>
<dbReference type="InterPro" id="IPR052944">
    <property type="entry name" value="Sporulation_related"/>
</dbReference>
<dbReference type="Gene3D" id="2.50.20.10">
    <property type="entry name" value="Lipoprotein localisation LolA/LolB/LppX"/>
    <property type="match status" value="1"/>
</dbReference>
<dbReference type="RefSeq" id="WP_306637839.1">
    <property type="nucleotide sequence ID" value="NZ_JAUSXB010000001.1"/>
</dbReference>
<dbReference type="PANTHER" id="PTHR37507">
    <property type="entry name" value="SPORULATION PROTEIN YDCC"/>
    <property type="match status" value="1"/>
</dbReference>
<dbReference type="EMBL" id="JAUSXB010000001">
    <property type="protein sequence ID" value="MDQ0675586.1"/>
    <property type="molecule type" value="Genomic_DNA"/>
</dbReference>
<dbReference type="InterPro" id="IPR029046">
    <property type="entry name" value="LolA/LolB/LppX"/>
</dbReference>
<keyword evidence="2" id="KW-0812">Transmembrane</keyword>
<evidence type="ECO:0000313" key="3">
    <source>
        <dbReference type="EMBL" id="MDQ0675586.1"/>
    </source>
</evidence>
<keyword evidence="3" id="KW-0449">Lipoprotein</keyword>
<keyword evidence="2" id="KW-1133">Transmembrane helix</keyword>
<gene>
    <name evidence="3" type="ORF">QFZ36_003147</name>
</gene>
<feature type="compositionally biased region" description="Polar residues" evidence="1">
    <location>
        <begin position="179"/>
        <end position="194"/>
    </location>
</feature>
<proteinExistence type="predicted"/>
<evidence type="ECO:0000256" key="2">
    <source>
        <dbReference type="SAM" id="Phobius"/>
    </source>
</evidence>
<comment type="caution">
    <text evidence="3">The sequence shown here is derived from an EMBL/GenBank/DDBJ whole genome shotgun (WGS) entry which is preliminary data.</text>
</comment>
<evidence type="ECO:0000313" key="4">
    <source>
        <dbReference type="Proteomes" id="UP001236806"/>
    </source>
</evidence>
<accession>A0ABU0PNS2</accession>
<keyword evidence="4" id="KW-1185">Reference proteome</keyword>
<protein>
    <submittedName>
        <fullName evidence="3">Outer membrane lipoprotein-sorting protein</fullName>
    </submittedName>
</protein>
<keyword evidence="2" id="KW-0472">Membrane</keyword>
<evidence type="ECO:0000256" key="1">
    <source>
        <dbReference type="SAM" id="MobiDB-lite"/>
    </source>
</evidence>